<dbReference type="VEuPathDB" id="VectorBase:LDEU004614"/>
<dbReference type="Gene3D" id="1.10.10.10">
    <property type="entry name" value="Winged helix-like DNA-binding domain superfamily/Winged helix DNA-binding domain"/>
    <property type="match status" value="1"/>
</dbReference>
<evidence type="ECO:0000256" key="1">
    <source>
        <dbReference type="ARBA" id="ARBA00006397"/>
    </source>
</evidence>
<dbReference type="InterPro" id="IPR036388">
    <property type="entry name" value="WH-like_DNA-bd_sf"/>
</dbReference>
<dbReference type="Pfam" id="PF22241">
    <property type="entry name" value="PSMD12-CSN4_N"/>
    <property type="match status" value="1"/>
</dbReference>
<evidence type="ECO:0000313" key="5">
    <source>
        <dbReference type="Proteomes" id="UP000288716"/>
    </source>
</evidence>
<dbReference type="InterPro" id="IPR040896">
    <property type="entry name" value="RPN5_C"/>
</dbReference>
<accession>A0A443SIS8</accession>
<dbReference type="STRING" id="299467.A0A443SIS8"/>
<evidence type="ECO:0000259" key="3">
    <source>
        <dbReference type="PROSITE" id="PS50250"/>
    </source>
</evidence>
<dbReference type="SUPFAM" id="SSF46785">
    <property type="entry name" value="Winged helix' DNA-binding domain"/>
    <property type="match status" value="1"/>
</dbReference>
<keyword evidence="2 4" id="KW-0647">Proteasome</keyword>
<dbReference type="InterPro" id="IPR000717">
    <property type="entry name" value="PCI_dom"/>
</dbReference>
<dbReference type="FunFam" id="1.10.10.10:FF:000070">
    <property type="entry name" value="26S proteasome non-ATPase regulatory subunit 12"/>
    <property type="match status" value="1"/>
</dbReference>
<reference evidence="4 5" key="1">
    <citation type="journal article" date="2018" name="Gigascience">
        <title>Genomes of trombidid mites reveal novel predicted allergens and laterally-transferred genes associated with secondary metabolism.</title>
        <authorList>
            <person name="Dong X."/>
            <person name="Chaisiri K."/>
            <person name="Xia D."/>
            <person name="Armstrong S.D."/>
            <person name="Fang Y."/>
            <person name="Donnelly M.J."/>
            <person name="Kadowaki T."/>
            <person name="McGarry J.W."/>
            <person name="Darby A.C."/>
            <person name="Makepeace B.L."/>
        </authorList>
    </citation>
    <scope>NUCLEOTIDE SEQUENCE [LARGE SCALE GENOMIC DNA]</scope>
    <source>
        <strain evidence="4">UoL-UT</strain>
    </source>
</reference>
<evidence type="ECO:0000313" key="4">
    <source>
        <dbReference type="EMBL" id="RWS27427.1"/>
    </source>
</evidence>
<dbReference type="GO" id="GO:0005929">
    <property type="term" value="C:cilium"/>
    <property type="evidence" value="ECO:0007669"/>
    <property type="project" value="GOC"/>
</dbReference>
<dbReference type="PANTHER" id="PTHR10855:SF1">
    <property type="entry name" value="26S PROTEASOME NON-ATPASE REGULATORY SUBUNIT 12"/>
    <property type="match status" value="1"/>
</dbReference>
<dbReference type="InterPro" id="IPR036390">
    <property type="entry name" value="WH_DNA-bd_sf"/>
</dbReference>
<proteinExistence type="inferred from homology"/>
<dbReference type="GO" id="GO:0008541">
    <property type="term" value="C:proteasome regulatory particle, lid subcomplex"/>
    <property type="evidence" value="ECO:0007669"/>
    <property type="project" value="TreeGrafter"/>
</dbReference>
<dbReference type="Pfam" id="PF18098">
    <property type="entry name" value="RPN5_C"/>
    <property type="match status" value="1"/>
</dbReference>
<keyword evidence="5" id="KW-1185">Reference proteome</keyword>
<dbReference type="EMBL" id="NCKV01002025">
    <property type="protein sequence ID" value="RWS27427.1"/>
    <property type="molecule type" value="Genomic_DNA"/>
</dbReference>
<gene>
    <name evidence="4" type="ORF">B4U80_08307</name>
</gene>
<dbReference type="AlphaFoldDB" id="A0A443SIS8"/>
<dbReference type="InterPro" id="IPR040134">
    <property type="entry name" value="PSMD12/CSN4"/>
</dbReference>
<dbReference type="Pfam" id="PF12317">
    <property type="entry name" value="IFT46_B_C"/>
    <property type="match status" value="1"/>
</dbReference>
<dbReference type="GO" id="GO:0042073">
    <property type="term" value="P:intraciliary transport"/>
    <property type="evidence" value="ECO:0007669"/>
    <property type="project" value="InterPro"/>
</dbReference>
<dbReference type="InterPro" id="IPR022088">
    <property type="entry name" value="Intraflagellar_transp_cmplxB"/>
</dbReference>
<dbReference type="GO" id="GO:0005634">
    <property type="term" value="C:nucleus"/>
    <property type="evidence" value="ECO:0007669"/>
    <property type="project" value="UniProtKB-ARBA"/>
</dbReference>
<dbReference type="InterPro" id="IPR054559">
    <property type="entry name" value="PSMD12-CSN4-like_N"/>
</dbReference>
<organism evidence="4 5">
    <name type="scientific">Leptotrombidium deliense</name>
    <dbReference type="NCBI Taxonomy" id="299467"/>
    <lineage>
        <taxon>Eukaryota</taxon>
        <taxon>Metazoa</taxon>
        <taxon>Ecdysozoa</taxon>
        <taxon>Arthropoda</taxon>
        <taxon>Chelicerata</taxon>
        <taxon>Arachnida</taxon>
        <taxon>Acari</taxon>
        <taxon>Acariformes</taxon>
        <taxon>Trombidiformes</taxon>
        <taxon>Prostigmata</taxon>
        <taxon>Anystina</taxon>
        <taxon>Parasitengona</taxon>
        <taxon>Trombiculoidea</taxon>
        <taxon>Trombiculidae</taxon>
        <taxon>Leptotrombidium</taxon>
    </lineage>
</organism>
<dbReference type="SMART" id="SM00088">
    <property type="entry name" value="PINT"/>
    <property type="match status" value="1"/>
</dbReference>
<evidence type="ECO:0000256" key="2">
    <source>
        <dbReference type="ARBA" id="ARBA00022942"/>
    </source>
</evidence>
<protein>
    <submittedName>
        <fullName evidence="4">26S proteasome non-ATPase regulatory subunit 12-like protein</fullName>
    </submittedName>
</protein>
<comment type="caution">
    <text evidence="4">The sequence shown here is derived from an EMBL/GenBank/DDBJ whole genome shotgun (WGS) entry which is preliminary data.</text>
</comment>
<feature type="domain" description="PCI" evidence="3">
    <location>
        <begin position="221"/>
        <end position="399"/>
    </location>
</feature>
<comment type="similarity">
    <text evidence="1">Belongs to the proteasome subunit p55 family.</text>
</comment>
<dbReference type="PANTHER" id="PTHR10855">
    <property type="entry name" value="26S PROTEASOME NON-ATPASE REGULATORY SUBUNIT 12/COP9 SIGNALOSOME COMPLEX SUBUNIT 4"/>
    <property type="match status" value="1"/>
</dbReference>
<dbReference type="Pfam" id="PF01399">
    <property type="entry name" value="PCI"/>
    <property type="match status" value="1"/>
</dbReference>
<name>A0A443SIS8_9ACAR</name>
<dbReference type="OrthoDB" id="268763at2759"/>
<dbReference type="Proteomes" id="UP000288716">
    <property type="component" value="Unassembled WGS sequence"/>
</dbReference>
<dbReference type="GO" id="GO:0005737">
    <property type="term" value="C:cytoplasm"/>
    <property type="evidence" value="ECO:0007669"/>
    <property type="project" value="TreeGrafter"/>
</dbReference>
<sequence length="531" mass="60993">MGSEGFTDSGKLLKMEVDYSATVDEKIPVCELLTKGADTHSTSRILTAIVQLCFEAKNWKSLNENIILLTKRRSQIKQSVTKMIQACCGFVEQTPDKETKLALIDTLRTVTAGKIYVEVERARLTYTLARMKEAEGNIEEAANILQELQVETFGSMEKREKVELILEQMRLCLAKKDHTRTQIISKKITTKFFDDSSVQDLKLKYYNLMIELDSQESAYLSICKHFRAVFNTPTVQSDSIKKHEALKNIVLYIVLSPFGNEQSDLIHRITSEKALDEIPKYKEVLDLFTTAELINWNYFGQSFENILRKGTDDCPATGVFSYNEIGSKRWNDLKGRVVEHNIRIMAKYYHRVGLRRMAHLLDLSVEDTEEVLSNLVVNKTIWAKVDRLGAVVNFAAHKDPNEVLNDWSHNINMLMKHSIQKESNKVCFSIVLKYCSYATHIYVKMADDDKNETKSIEEEDDDDDERVTFEGAYDPCEFENLDVSPEIRNLFNYITCYTPQLIDLDLKHRPFIPDYIPAVGDIDAFIKVSSF</sequence>
<dbReference type="PROSITE" id="PS50250">
    <property type="entry name" value="PCI"/>
    <property type="match status" value="1"/>
</dbReference>